<dbReference type="Proteomes" id="UP000028780">
    <property type="component" value="Chromosome"/>
</dbReference>
<feature type="transmembrane region" description="Helical" evidence="9">
    <location>
        <begin position="67"/>
        <end position="88"/>
    </location>
</feature>
<dbReference type="PROSITE" id="PS50850">
    <property type="entry name" value="MFS"/>
    <property type="match status" value="1"/>
</dbReference>
<protein>
    <submittedName>
        <fullName evidence="11">Major facilitator transporter</fullName>
    </submittedName>
    <submittedName>
        <fullName evidence="12">Tripeptide transporter</fullName>
    </submittedName>
</protein>
<name>A0A076NGK6_9CORY</name>
<feature type="transmembrane region" description="Helical" evidence="9">
    <location>
        <begin position="433"/>
        <end position="454"/>
    </location>
</feature>
<evidence type="ECO:0000256" key="6">
    <source>
        <dbReference type="ARBA" id="ARBA00022989"/>
    </source>
</evidence>
<dbReference type="InterPro" id="IPR000109">
    <property type="entry name" value="POT_fam"/>
</dbReference>
<dbReference type="Proteomes" id="UP000215374">
    <property type="component" value="Chromosome 1"/>
</dbReference>
<dbReference type="HOGENOM" id="CLU_004790_0_1_11"/>
<dbReference type="RefSeq" id="WP_038590598.1">
    <property type="nucleotide sequence ID" value="NZ_CP009211.1"/>
</dbReference>
<feature type="transmembrane region" description="Helical" evidence="9">
    <location>
        <begin position="293"/>
        <end position="317"/>
    </location>
</feature>
<feature type="domain" description="Major facilitator superfamily (MFS) profile" evidence="10">
    <location>
        <begin position="1"/>
        <end position="212"/>
    </location>
</feature>
<evidence type="ECO:0000313" key="13">
    <source>
        <dbReference type="Proteomes" id="UP000028780"/>
    </source>
</evidence>
<dbReference type="OrthoDB" id="9772725at2"/>
<evidence type="ECO:0000313" key="12">
    <source>
        <dbReference type="EMBL" id="SNV72252.1"/>
    </source>
</evidence>
<keyword evidence="13" id="KW-1185">Reference proteome</keyword>
<organism evidence="11 13">
    <name type="scientific">Corynebacterium imitans</name>
    <dbReference type="NCBI Taxonomy" id="156978"/>
    <lineage>
        <taxon>Bacteria</taxon>
        <taxon>Bacillati</taxon>
        <taxon>Actinomycetota</taxon>
        <taxon>Actinomycetes</taxon>
        <taxon>Mycobacteriales</taxon>
        <taxon>Corynebacteriaceae</taxon>
        <taxon>Corynebacterium</taxon>
    </lineage>
</organism>
<dbReference type="EMBL" id="LT906467">
    <property type="protein sequence ID" value="SNV72252.1"/>
    <property type="molecule type" value="Genomic_DNA"/>
</dbReference>
<accession>A0A076NGK6</accession>
<comment type="subcellular location">
    <subcellularLocation>
        <location evidence="1">Cell membrane</location>
        <topology evidence="1">Multi-pass membrane protein</topology>
    </subcellularLocation>
    <subcellularLocation>
        <location evidence="8">Membrane</location>
        <topology evidence="8">Multi-pass membrane protein</topology>
    </subcellularLocation>
</comment>
<feature type="transmembrane region" description="Helical" evidence="9">
    <location>
        <begin position="38"/>
        <end position="55"/>
    </location>
</feature>
<dbReference type="Pfam" id="PF00854">
    <property type="entry name" value="PTR2"/>
    <property type="match status" value="1"/>
</dbReference>
<evidence type="ECO:0000256" key="2">
    <source>
        <dbReference type="ARBA" id="ARBA00005982"/>
    </source>
</evidence>
<feature type="transmembrane region" description="Helical" evidence="9">
    <location>
        <begin position="393"/>
        <end position="412"/>
    </location>
</feature>
<keyword evidence="7 9" id="KW-0472">Membrane</keyword>
<dbReference type="SUPFAM" id="SSF103473">
    <property type="entry name" value="MFS general substrate transporter"/>
    <property type="match status" value="1"/>
</dbReference>
<sequence>MSSVTHASNPEVAPKERKFFGQPWGLANLFGIELWERFSFYGMQALLAFYMYYSTTEGGLGMDQTTALNLVGAYGGFVYMMALVASFVGDRLLGAERTLLYSAVLVMIGHVVLALVPGGIGLAIGLICIGIGSGGVKTSSQVVLGELYTREDPRRDAGFSIFYMSVNIGGLLGPALTGAIWGIAGFHWGFGLAAIGMALGLVQYILMRGSSIGAAGSEIPNPLPHSEYDKWIAGTVIVVGVVVALLVTGVVPLSALSWIVFAVALVATVFLLWEMFQSEEVTAVEKSRLTGYIPLLVGSVAFFAIFQSQFTVVAVYSDQRVNLDFLLWELTPAQVQSFNPAFIIIFSPIFAALWTTLGESQWSSSVKFGVANIVIGISLFLFLPYVGGGEESTPLFVLVLILFLFTMGELLLSPVGNSLATKVAPEAFKSRLFAAWLMTVSMGTALSGVLGSLYNPDDAVAERTFFLSLSAATIVLGIVLIAIRRWVLQKFGDVR</sequence>
<keyword evidence="6 9" id="KW-1133">Transmembrane helix</keyword>
<evidence type="ECO:0000256" key="8">
    <source>
        <dbReference type="RuleBase" id="RU003755"/>
    </source>
</evidence>
<dbReference type="GO" id="GO:0005886">
    <property type="term" value="C:plasma membrane"/>
    <property type="evidence" value="ECO:0007669"/>
    <property type="project" value="UniProtKB-SubCell"/>
</dbReference>
<feature type="transmembrane region" description="Helical" evidence="9">
    <location>
        <begin position="466"/>
        <end position="487"/>
    </location>
</feature>
<keyword evidence="5 8" id="KW-0812">Transmembrane</keyword>
<dbReference type="PROSITE" id="PS01023">
    <property type="entry name" value="PTR2_2"/>
    <property type="match status" value="1"/>
</dbReference>
<dbReference type="InterPro" id="IPR018456">
    <property type="entry name" value="PTR2_symporter_CS"/>
</dbReference>
<evidence type="ECO:0000256" key="5">
    <source>
        <dbReference type="ARBA" id="ARBA00022692"/>
    </source>
</evidence>
<gene>
    <name evidence="12" type="primary">dtpT</name>
    <name evidence="11" type="ORF">CIMIT_06350</name>
    <name evidence="12" type="ORF">SAMEA4535761_01330</name>
</gene>
<dbReference type="PANTHER" id="PTHR23517">
    <property type="entry name" value="RESISTANCE PROTEIN MDTM, PUTATIVE-RELATED-RELATED"/>
    <property type="match status" value="1"/>
</dbReference>
<evidence type="ECO:0000313" key="11">
    <source>
        <dbReference type="EMBL" id="AIJ33564.1"/>
    </source>
</evidence>
<dbReference type="InterPro" id="IPR050171">
    <property type="entry name" value="MFS_Transporters"/>
</dbReference>
<dbReference type="eggNOG" id="COG3104">
    <property type="taxonomic scope" value="Bacteria"/>
</dbReference>
<evidence type="ECO:0000313" key="14">
    <source>
        <dbReference type="Proteomes" id="UP000215374"/>
    </source>
</evidence>
<keyword evidence="4" id="KW-1003">Cell membrane</keyword>
<evidence type="ECO:0000256" key="3">
    <source>
        <dbReference type="ARBA" id="ARBA00022448"/>
    </source>
</evidence>
<feature type="transmembrane region" description="Helical" evidence="9">
    <location>
        <begin position="255"/>
        <end position="273"/>
    </location>
</feature>
<dbReference type="EMBL" id="CP009211">
    <property type="protein sequence ID" value="AIJ33564.1"/>
    <property type="molecule type" value="Genomic_DNA"/>
</dbReference>
<evidence type="ECO:0000256" key="9">
    <source>
        <dbReference type="SAM" id="Phobius"/>
    </source>
</evidence>
<feature type="transmembrane region" description="Helical" evidence="9">
    <location>
        <begin position="228"/>
        <end position="249"/>
    </location>
</feature>
<dbReference type="GO" id="GO:0006857">
    <property type="term" value="P:oligopeptide transport"/>
    <property type="evidence" value="ECO:0007669"/>
    <property type="project" value="InterPro"/>
</dbReference>
<reference evidence="11 13" key="1">
    <citation type="submission" date="2014-08" db="EMBL/GenBank/DDBJ databases">
        <title>Complete genome sequence of Corynebacterium imitans DSM 44264, isolated from a five-month-old boy with suspected pharyngeal diphtheria.</title>
        <authorList>
            <person name="Mollmann S."/>
            <person name="Albersmeier A."/>
            <person name="Ruckert C."/>
            <person name="Tauch A."/>
        </authorList>
    </citation>
    <scope>NUCLEOTIDE SEQUENCE [LARGE SCALE GENOMIC DNA]</scope>
    <source>
        <strain evidence="11 13">DSM 44264</strain>
    </source>
</reference>
<dbReference type="NCBIfam" id="TIGR00924">
    <property type="entry name" value="yjdL_sub1_fam"/>
    <property type="match status" value="1"/>
</dbReference>
<evidence type="ECO:0000259" key="10">
    <source>
        <dbReference type="PROSITE" id="PS50850"/>
    </source>
</evidence>
<feature type="transmembrane region" description="Helical" evidence="9">
    <location>
        <begin position="188"/>
        <end position="207"/>
    </location>
</feature>
<dbReference type="Gene3D" id="1.20.1250.20">
    <property type="entry name" value="MFS general substrate transporter like domains"/>
    <property type="match status" value="1"/>
</dbReference>
<comment type="similarity">
    <text evidence="2 8">Belongs to the major facilitator superfamily. Proton-dependent oligopeptide transporter (POT/PTR) (TC 2.A.17) family.</text>
</comment>
<dbReference type="KEGG" id="cii:CIMIT_06350"/>
<evidence type="ECO:0000256" key="1">
    <source>
        <dbReference type="ARBA" id="ARBA00004651"/>
    </source>
</evidence>
<proteinExistence type="inferred from homology"/>
<reference evidence="12 14" key="2">
    <citation type="submission" date="2017-06" db="EMBL/GenBank/DDBJ databases">
        <authorList>
            <consortium name="Pathogen Informatics"/>
        </authorList>
    </citation>
    <scope>NUCLEOTIDE SEQUENCE [LARGE SCALE GENOMIC DNA]</scope>
    <source>
        <strain evidence="12 14">NCTC13015</strain>
    </source>
</reference>
<dbReference type="GO" id="GO:1904680">
    <property type="term" value="F:peptide transmembrane transporter activity"/>
    <property type="evidence" value="ECO:0007669"/>
    <property type="project" value="InterPro"/>
</dbReference>
<feature type="transmembrane region" description="Helical" evidence="9">
    <location>
        <begin position="100"/>
        <end position="131"/>
    </location>
</feature>
<evidence type="ECO:0000256" key="4">
    <source>
        <dbReference type="ARBA" id="ARBA00022475"/>
    </source>
</evidence>
<feature type="transmembrane region" description="Helical" evidence="9">
    <location>
        <begin position="369"/>
        <end position="387"/>
    </location>
</feature>
<dbReference type="STRING" id="156978.CIMIT_06350"/>
<dbReference type="InterPro" id="IPR005279">
    <property type="entry name" value="Dipep/tripep_permease"/>
</dbReference>
<evidence type="ECO:0000256" key="7">
    <source>
        <dbReference type="ARBA" id="ARBA00023136"/>
    </source>
</evidence>
<dbReference type="AlphaFoldDB" id="A0A076NGK6"/>
<feature type="transmembrane region" description="Helical" evidence="9">
    <location>
        <begin position="337"/>
        <end position="357"/>
    </location>
</feature>
<dbReference type="InterPro" id="IPR020846">
    <property type="entry name" value="MFS_dom"/>
</dbReference>
<dbReference type="PANTHER" id="PTHR23517:SF15">
    <property type="entry name" value="PROTON-DEPENDENT OLIGOPEPTIDE FAMILY TRANSPORT PROTEIN"/>
    <property type="match status" value="1"/>
</dbReference>
<dbReference type="InterPro" id="IPR036259">
    <property type="entry name" value="MFS_trans_sf"/>
</dbReference>
<feature type="transmembrane region" description="Helical" evidence="9">
    <location>
        <begin position="160"/>
        <end position="182"/>
    </location>
</feature>
<dbReference type="CDD" id="cd17346">
    <property type="entry name" value="MFS_DtpA_like"/>
    <property type="match status" value="1"/>
</dbReference>
<keyword evidence="3 8" id="KW-0813">Transport</keyword>